<dbReference type="PROSITE" id="PS00893">
    <property type="entry name" value="NUDIX_BOX"/>
    <property type="match status" value="1"/>
</dbReference>
<comment type="caution">
    <text evidence="14">The sequence shown here is derived from an EMBL/GenBank/DDBJ whole genome shotgun (WGS) entry which is preliminary data.</text>
</comment>
<dbReference type="InterPro" id="IPR047127">
    <property type="entry name" value="MutT-like"/>
</dbReference>
<dbReference type="Gene3D" id="3.90.79.10">
    <property type="entry name" value="Nucleoside Triphosphate Pyrophosphohydrolase"/>
    <property type="match status" value="1"/>
</dbReference>
<protein>
    <recommendedName>
        <fullName evidence="11">8-oxo-dGTP diphosphatase</fullName>
        <ecNumber evidence="11">3.6.1.55</ecNumber>
    </recommendedName>
</protein>
<dbReference type="EC" id="3.6.1.55" evidence="11"/>
<dbReference type="PANTHER" id="PTHR47707:SF1">
    <property type="entry name" value="NUDIX HYDROLASE FAMILY PROTEIN"/>
    <property type="match status" value="1"/>
</dbReference>
<dbReference type="CDD" id="cd03425">
    <property type="entry name" value="NUDIX_MutT_NudA_like"/>
    <property type="match status" value="1"/>
</dbReference>
<evidence type="ECO:0000256" key="9">
    <source>
        <dbReference type="ARBA" id="ARBA00023204"/>
    </source>
</evidence>
<dbReference type="Proteomes" id="UP000823863">
    <property type="component" value="Unassembled WGS sequence"/>
</dbReference>
<keyword evidence="5" id="KW-0479">Metal-binding</keyword>
<evidence type="ECO:0000259" key="13">
    <source>
        <dbReference type="PROSITE" id="PS51462"/>
    </source>
</evidence>
<dbReference type="GO" id="GO:0035539">
    <property type="term" value="F:8-oxo-7,8-dihydrodeoxyguanosine triphosphate pyrophosphatase activity"/>
    <property type="evidence" value="ECO:0007669"/>
    <property type="project" value="UniProtKB-EC"/>
</dbReference>
<evidence type="ECO:0000313" key="15">
    <source>
        <dbReference type="Proteomes" id="UP000823863"/>
    </source>
</evidence>
<evidence type="ECO:0000256" key="8">
    <source>
        <dbReference type="ARBA" id="ARBA00022842"/>
    </source>
</evidence>
<gene>
    <name evidence="14" type="ORF">H9931_03845</name>
</gene>
<evidence type="ECO:0000256" key="2">
    <source>
        <dbReference type="ARBA" id="ARBA00005582"/>
    </source>
</evidence>
<evidence type="ECO:0000256" key="10">
    <source>
        <dbReference type="ARBA" id="ARBA00035861"/>
    </source>
</evidence>
<dbReference type="GO" id="GO:0006260">
    <property type="term" value="P:DNA replication"/>
    <property type="evidence" value="ECO:0007669"/>
    <property type="project" value="UniProtKB-KW"/>
</dbReference>
<comment type="similarity">
    <text evidence="2 12">Belongs to the Nudix hydrolase family.</text>
</comment>
<name>A0A9D2PSX6_9FIRM</name>
<dbReference type="InterPro" id="IPR020084">
    <property type="entry name" value="NUDIX_hydrolase_CS"/>
</dbReference>
<evidence type="ECO:0000256" key="1">
    <source>
        <dbReference type="ARBA" id="ARBA00001946"/>
    </source>
</evidence>
<keyword evidence="6" id="KW-0227">DNA damage</keyword>
<evidence type="ECO:0000313" key="14">
    <source>
        <dbReference type="EMBL" id="HJC65839.1"/>
    </source>
</evidence>
<dbReference type="InterPro" id="IPR000086">
    <property type="entry name" value="NUDIX_hydrolase_dom"/>
</dbReference>
<dbReference type="GO" id="GO:0046872">
    <property type="term" value="F:metal ion binding"/>
    <property type="evidence" value="ECO:0007669"/>
    <property type="project" value="UniProtKB-KW"/>
</dbReference>
<evidence type="ECO:0000256" key="12">
    <source>
        <dbReference type="RuleBase" id="RU003476"/>
    </source>
</evidence>
<dbReference type="InterPro" id="IPR015797">
    <property type="entry name" value="NUDIX_hydrolase-like_dom_sf"/>
</dbReference>
<evidence type="ECO:0000256" key="3">
    <source>
        <dbReference type="ARBA" id="ARBA00022457"/>
    </source>
</evidence>
<dbReference type="InterPro" id="IPR020476">
    <property type="entry name" value="Nudix_hydrolase"/>
</dbReference>
<dbReference type="GO" id="GO:0006281">
    <property type="term" value="P:DNA repair"/>
    <property type="evidence" value="ECO:0007669"/>
    <property type="project" value="UniProtKB-KW"/>
</dbReference>
<dbReference type="EMBL" id="DWWB01000016">
    <property type="protein sequence ID" value="HJC65839.1"/>
    <property type="molecule type" value="Genomic_DNA"/>
</dbReference>
<keyword evidence="9" id="KW-0234">DNA repair</keyword>
<sequence length="129" mass="14713">MKTIKVSAAIIRSHNKVFATARGYGDYKGQWEFPGGKIEPGESPQQALIREIKEELDTEIQVGEQIGTIEYDYPAFHLSMDCFWCSVVRGNLVLKEAQESRWLSKNELYSVQWLPADAVIIEKIAKHLE</sequence>
<evidence type="ECO:0000256" key="5">
    <source>
        <dbReference type="ARBA" id="ARBA00022723"/>
    </source>
</evidence>
<dbReference type="GO" id="GO:0044715">
    <property type="term" value="F:8-oxo-dGDP phosphatase activity"/>
    <property type="evidence" value="ECO:0007669"/>
    <property type="project" value="TreeGrafter"/>
</dbReference>
<evidence type="ECO:0000256" key="7">
    <source>
        <dbReference type="ARBA" id="ARBA00022801"/>
    </source>
</evidence>
<reference evidence="14" key="2">
    <citation type="submission" date="2021-04" db="EMBL/GenBank/DDBJ databases">
        <authorList>
            <person name="Gilroy R."/>
        </authorList>
    </citation>
    <scope>NUCLEOTIDE SEQUENCE</scope>
    <source>
        <strain evidence="14">CHK198-12963</strain>
    </source>
</reference>
<dbReference type="GO" id="GO:0008413">
    <property type="term" value="F:8-oxo-7,8-dihydroguanosine triphosphate pyrophosphatase activity"/>
    <property type="evidence" value="ECO:0007669"/>
    <property type="project" value="TreeGrafter"/>
</dbReference>
<proteinExistence type="inferred from homology"/>
<feature type="domain" description="Nudix hydrolase" evidence="13">
    <location>
        <begin position="1"/>
        <end position="128"/>
    </location>
</feature>
<comment type="catalytic activity">
    <reaction evidence="10">
        <text>8-oxo-dGTP + H2O = 8-oxo-dGMP + diphosphate + H(+)</text>
        <dbReference type="Rhea" id="RHEA:31575"/>
        <dbReference type="ChEBI" id="CHEBI:15377"/>
        <dbReference type="ChEBI" id="CHEBI:15378"/>
        <dbReference type="ChEBI" id="CHEBI:33019"/>
        <dbReference type="ChEBI" id="CHEBI:63224"/>
        <dbReference type="ChEBI" id="CHEBI:77896"/>
        <dbReference type="EC" id="3.6.1.55"/>
    </reaction>
</comment>
<dbReference type="PANTHER" id="PTHR47707">
    <property type="entry name" value="8-OXO-DGTP DIPHOSPHATASE"/>
    <property type="match status" value="1"/>
</dbReference>
<organism evidence="14 15">
    <name type="scientific">Candidatus Enterocloster excrementigallinarum</name>
    <dbReference type="NCBI Taxonomy" id="2838558"/>
    <lineage>
        <taxon>Bacteria</taxon>
        <taxon>Bacillati</taxon>
        <taxon>Bacillota</taxon>
        <taxon>Clostridia</taxon>
        <taxon>Lachnospirales</taxon>
        <taxon>Lachnospiraceae</taxon>
        <taxon>Enterocloster</taxon>
    </lineage>
</organism>
<dbReference type="PRINTS" id="PR00502">
    <property type="entry name" value="NUDIXFAMILY"/>
</dbReference>
<keyword evidence="3" id="KW-0515">Mutator protein</keyword>
<dbReference type="SUPFAM" id="SSF55811">
    <property type="entry name" value="Nudix"/>
    <property type="match status" value="1"/>
</dbReference>
<dbReference type="PROSITE" id="PS51462">
    <property type="entry name" value="NUDIX"/>
    <property type="match status" value="1"/>
</dbReference>
<dbReference type="GO" id="GO:0044716">
    <property type="term" value="F:8-oxo-GDP phosphatase activity"/>
    <property type="evidence" value="ECO:0007669"/>
    <property type="project" value="TreeGrafter"/>
</dbReference>
<keyword evidence="8" id="KW-0460">Magnesium</keyword>
<evidence type="ECO:0000256" key="4">
    <source>
        <dbReference type="ARBA" id="ARBA00022705"/>
    </source>
</evidence>
<reference evidence="14" key="1">
    <citation type="journal article" date="2021" name="PeerJ">
        <title>Extensive microbial diversity within the chicken gut microbiome revealed by metagenomics and culture.</title>
        <authorList>
            <person name="Gilroy R."/>
            <person name="Ravi A."/>
            <person name="Getino M."/>
            <person name="Pursley I."/>
            <person name="Horton D.L."/>
            <person name="Alikhan N.F."/>
            <person name="Baker D."/>
            <person name="Gharbi K."/>
            <person name="Hall N."/>
            <person name="Watson M."/>
            <person name="Adriaenssens E.M."/>
            <person name="Foster-Nyarko E."/>
            <person name="Jarju S."/>
            <person name="Secka A."/>
            <person name="Antonio M."/>
            <person name="Oren A."/>
            <person name="Chaudhuri R.R."/>
            <person name="La Ragione R."/>
            <person name="Hildebrand F."/>
            <person name="Pallen M.J."/>
        </authorList>
    </citation>
    <scope>NUCLEOTIDE SEQUENCE</scope>
    <source>
        <strain evidence="14">CHK198-12963</strain>
    </source>
</reference>
<dbReference type="Pfam" id="PF00293">
    <property type="entry name" value="NUDIX"/>
    <property type="match status" value="1"/>
</dbReference>
<evidence type="ECO:0000256" key="11">
    <source>
        <dbReference type="ARBA" id="ARBA00038905"/>
    </source>
</evidence>
<keyword evidence="7 12" id="KW-0378">Hydrolase</keyword>
<dbReference type="AlphaFoldDB" id="A0A9D2PSX6"/>
<accession>A0A9D2PSX6</accession>
<evidence type="ECO:0000256" key="6">
    <source>
        <dbReference type="ARBA" id="ARBA00022763"/>
    </source>
</evidence>
<comment type="cofactor">
    <cofactor evidence="1">
        <name>Mg(2+)</name>
        <dbReference type="ChEBI" id="CHEBI:18420"/>
    </cofactor>
</comment>
<keyword evidence="4" id="KW-0235">DNA replication</keyword>